<name>A0ABQ8ISL3_DERPT</name>
<feature type="region of interest" description="Disordered" evidence="14">
    <location>
        <begin position="670"/>
        <end position="732"/>
    </location>
</feature>
<evidence type="ECO:0000256" key="1">
    <source>
        <dbReference type="ARBA" id="ARBA00004115"/>
    </source>
</evidence>
<keyword evidence="4" id="KW-0813">Transport</keyword>
<evidence type="ECO:0000256" key="4">
    <source>
        <dbReference type="ARBA" id="ARBA00022448"/>
    </source>
</evidence>
<feature type="compositionally biased region" description="Polar residues" evidence="14">
    <location>
        <begin position="688"/>
        <end position="719"/>
    </location>
</feature>
<keyword evidence="9" id="KW-0106">Calcium</keyword>
<comment type="subcellular location">
    <subcellularLocation>
        <location evidence="1">Endoplasmic reticulum membrane</location>
        <topology evidence="1">Single-pass type I membrane protein</topology>
    </subcellularLocation>
</comment>
<feature type="chain" id="PRO_5046697656" description="Store-operated calcium entry-associated regulatory factor" evidence="16">
    <location>
        <begin position="20"/>
        <end position="732"/>
    </location>
</feature>
<evidence type="ECO:0000256" key="10">
    <source>
        <dbReference type="ARBA" id="ARBA00022989"/>
    </source>
</evidence>
<evidence type="ECO:0000256" key="14">
    <source>
        <dbReference type="SAM" id="MobiDB-lite"/>
    </source>
</evidence>
<reference evidence="17 18" key="1">
    <citation type="journal article" date="2018" name="J. Allergy Clin. Immunol.">
        <title>High-quality assembly of Dermatophagoides pteronyssinus genome and transcriptome reveals a wide range of novel allergens.</title>
        <authorList>
            <person name="Liu X.Y."/>
            <person name="Yang K.Y."/>
            <person name="Wang M.Q."/>
            <person name="Kwok J.S."/>
            <person name="Zeng X."/>
            <person name="Yang Z."/>
            <person name="Xiao X.J."/>
            <person name="Lau C.P."/>
            <person name="Li Y."/>
            <person name="Huang Z.M."/>
            <person name="Ba J.G."/>
            <person name="Yim A.K."/>
            <person name="Ouyang C.Y."/>
            <person name="Ngai S.M."/>
            <person name="Chan T.F."/>
            <person name="Leung E.L."/>
            <person name="Liu L."/>
            <person name="Liu Z.G."/>
            <person name="Tsui S.K."/>
        </authorList>
    </citation>
    <scope>NUCLEOTIDE SEQUENCE [LARGE SCALE GENOMIC DNA]</scope>
    <source>
        <strain evidence="17">Derp</strain>
    </source>
</reference>
<evidence type="ECO:0000256" key="11">
    <source>
        <dbReference type="ARBA" id="ARBA00023065"/>
    </source>
</evidence>
<comment type="caution">
    <text evidence="17">The sequence shown here is derived from an EMBL/GenBank/DDBJ whole genome shotgun (WGS) entry which is preliminary data.</text>
</comment>
<keyword evidence="7 16" id="KW-0732">Signal</keyword>
<feature type="compositionally biased region" description="Basic and acidic residues" evidence="14">
    <location>
        <begin position="677"/>
        <end position="687"/>
    </location>
</feature>
<evidence type="ECO:0000256" key="8">
    <source>
        <dbReference type="ARBA" id="ARBA00022824"/>
    </source>
</evidence>
<reference evidence="17 18" key="2">
    <citation type="journal article" date="2022" name="Mol. Biol. Evol.">
        <title>Comparative Genomics Reveals Insights into the Divergent Evolution of Astigmatic Mites and Household Pest Adaptations.</title>
        <authorList>
            <person name="Xiong Q."/>
            <person name="Wan A.T."/>
            <person name="Liu X."/>
            <person name="Fung C.S."/>
            <person name="Xiao X."/>
            <person name="Malainual N."/>
            <person name="Hou J."/>
            <person name="Wang L."/>
            <person name="Wang M."/>
            <person name="Yang K.Y."/>
            <person name="Cui Y."/>
            <person name="Leung E.L."/>
            <person name="Nong W."/>
            <person name="Shin S.K."/>
            <person name="Au S.W."/>
            <person name="Jeong K.Y."/>
            <person name="Chew F.T."/>
            <person name="Hui J.H."/>
            <person name="Leung T.F."/>
            <person name="Tungtrongchitr A."/>
            <person name="Zhong N."/>
            <person name="Liu Z."/>
            <person name="Tsui S.K."/>
        </authorList>
    </citation>
    <scope>NUCLEOTIDE SEQUENCE [LARGE SCALE GENOMIC DNA]</scope>
    <source>
        <strain evidence="17">Derp</strain>
    </source>
</reference>
<evidence type="ECO:0000256" key="5">
    <source>
        <dbReference type="ARBA" id="ARBA00022568"/>
    </source>
</evidence>
<evidence type="ECO:0000313" key="17">
    <source>
        <dbReference type="EMBL" id="KAH9413299.1"/>
    </source>
</evidence>
<evidence type="ECO:0000256" key="15">
    <source>
        <dbReference type="SAM" id="Phobius"/>
    </source>
</evidence>
<feature type="compositionally biased region" description="Polar residues" evidence="14">
    <location>
        <begin position="183"/>
        <end position="204"/>
    </location>
</feature>
<dbReference type="InterPro" id="IPR009567">
    <property type="entry name" value="SARAF"/>
</dbReference>
<dbReference type="Proteomes" id="UP000887458">
    <property type="component" value="Unassembled WGS sequence"/>
</dbReference>
<keyword evidence="6 15" id="KW-0812">Transmembrane</keyword>
<accession>A0ABQ8ISL3</accession>
<keyword evidence="12 15" id="KW-0472">Membrane</keyword>
<feature type="region of interest" description="Disordered" evidence="14">
    <location>
        <begin position="256"/>
        <end position="276"/>
    </location>
</feature>
<evidence type="ECO:0000256" key="6">
    <source>
        <dbReference type="ARBA" id="ARBA00022692"/>
    </source>
</evidence>
<evidence type="ECO:0000256" key="2">
    <source>
        <dbReference type="ARBA" id="ARBA00006833"/>
    </source>
</evidence>
<protein>
    <recommendedName>
        <fullName evidence="3">Store-operated calcium entry-associated regulatory factor</fullName>
    </recommendedName>
    <alternativeName>
        <fullName evidence="13">Transmembrane protein 66</fullName>
    </alternativeName>
</protein>
<feature type="compositionally biased region" description="Polar residues" evidence="14">
    <location>
        <begin position="263"/>
        <end position="273"/>
    </location>
</feature>
<keyword evidence="11" id="KW-0406">Ion transport</keyword>
<dbReference type="EMBL" id="NJHN03000121">
    <property type="protein sequence ID" value="KAH9413299.1"/>
    <property type="molecule type" value="Genomic_DNA"/>
</dbReference>
<organism evidence="17 18">
    <name type="scientific">Dermatophagoides pteronyssinus</name>
    <name type="common">European house dust mite</name>
    <dbReference type="NCBI Taxonomy" id="6956"/>
    <lineage>
        <taxon>Eukaryota</taxon>
        <taxon>Metazoa</taxon>
        <taxon>Ecdysozoa</taxon>
        <taxon>Arthropoda</taxon>
        <taxon>Chelicerata</taxon>
        <taxon>Arachnida</taxon>
        <taxon>Acari</taxon>
        <taxon>Acariformes</taxon>
        <taxon>Sarcoptiformes</taxon>
        <taxon>Astigmata</taxon>
        <taxon>Psoroptidia</taxon>
        <taxon>Analgoidea</taxon>
        <taxon>Pyroglyphidae</taxon>
        <taxon>Dermatophagoidinae</taxon>
        <taxon>Dermatophagoides</taxon>
    </lineage>
</organism>
<evidence type="ECO:0000313" key="18">
    <source>
        <dbReference type="Proteomes" id="UP000887458"/>
    </source>
</evidence>
<keyword evidence="18" id="KW-1185">Reference proteome</keyword>
<feature type="region of interest" description="Disordered" evidence="14">
    <location>
        <begin position="183"/>
        <end position="242"/>
    </location>
</feature>
<sequence length="732" mass="81461">MLLFIALYCMMVLIVIVMADNNDRVRLKDIQTLTFHSASLTKSRHNQTISQLKCIGNGHCNSVNISTVTCYNNGTNGPSIHWQCKAQMPSNYKFGQLDMSCEGYDSPQDEYILAGSCSLQYSIVERSHAGDAAHDDDDDDDDGGFLQMSSMKITLIAVLILFSCCCCCFCCPGKRSKPIVNRATTTKSQSPSKSCSIRQYSSELPGSRIPSRQPLEPSKSHRIKQYSSKLPRSSVAARQSFEPSKSYRIGQFSSESSEDYSIAPQQPLQQSNSYKKEQHSSKSSAISIIPGILGGAAAGGFMGYLFVTCYNNRTVNNFILWHCEADLPSNYALVQKNISCEGYDSPEDEYILVGSCSLQYYLEDRERRMIKGCNWMLLFIALYCMMCMVTVMAQQSDRILLKDIQTLTFEFGRLTQSRRNHSVAQLTCIDNDECGNGHCSNMKSMNISTVTCHNKGSDNQSIDWQCTADMPSNYVFKKVNISCEGYDSPQDQYILAGSCSLVGCVLPIPVMAQPNDRILLENIDALTFESDRLAKTRRNQKIPQLKCIGGGNCNRVKLEVAQCFNVGSNQSIEWECRGDMPSKYKLVQVNMSCEGYDSPQDQYILADSCALQYSIVKRSDAGDDDDDDDDNDDDIDDNGISSITITIMVALFILLFGCCLCYRTNPNPNVKPAQPKSLERSKSDRKGQNSSESFGGSVMGSNQNATISPNSNIDRTSSLKSKRKNDERLLYL</sequence>
<evidence type="ECO:0000256" key="12">
    <source>
        <dbReference type="ARBA" id="ARBA00023136"/>
    </source>
</evidence>
<feature type="signal peptide" evidence="16">
    <location>
        <begin position="1"/>
        <end position="19"/>
    </location>
</feature>
<evidence type="ECO:0000256" key="7">
    <source>
        <dbReference type="ARBA" id="ARBA00022729"/>
    </source>
</evidence>
<keyword evidence="10 15" id="KW-1133">Transmembrane helix</keyword>
<comment type="similarity">
    <text evidence="2">Belongs to the SARAF family.</text>
</comment>
<evidence type="ECO:0000256" key="3">
    <source>
        <dbReference type="ARBA" id="ARBA00016584"/>
    </source>
</evidence>
<feature type="transmembrane region" description="Helical" evidence="15">
    <location>
        <begin position="640"/>
        <end position="662"/>
    </location>
</feature>
<evidence type="ECO:0000256" key="13">
    <source>
        <dbReference type="ARBA" id="ARBA00031116"/>
    </source>
</evidence>
<evidence type="ECO:0000256" key="9">
    <source>
        <dbReference type="ARBA" id="ARBA00022837"/>
    </source>
</evidence>
<gene>
    <name evidence="17" type="ORF">DERP_007775</name>
</gene>
<proteinExistence type="inferred from homology"/>
<dbReference type="PANTHER" id="PTHR15929:SF0">
    <property type="entry name" value="STORE-OPERATED CALCIUM ENTRY-ASSOCIATED REGULATORY FACTOR"/>
    <property type="match status" value="1"/>
</dbReference>
<dbReference type="PANTHER" id="PTHR15929">
    <property type="entry name" value="STORE-OPERATED CALCIUM ENTRY-ASSOCIATED REGULATORY FACTOR"/>
    <property type="match status" value="1"/>
</dbReference>
<dbReference type="Pfam" id="PF06682">
    <property type="entry name" value="SARAF"/>
    <property type="match status" value="3"/>
</dbReference>
<keyword evidence="8" id="KW-0256">Endoplasmic reticulum</keyword>
<feature type="transmembrane region" description="Helical" evidence="15">
    <location>
        <begin position="375"/>
        <end position="393"/>
    </location>
</feature>
<keyword evidence="5" id="KW-0109">Calcium transport</keyword>
<evidence type="ECO:0000256" key="16">
    <source>
        <dbReference type="SAM" id="SignalP"/>
    </source>
</evidence>